<feature type="domain" description="J" evidence="8">
    <location>
        <begin position="107"/>
        <end position="179"/>
    </location>
</feature>
<comment type="subcellular location">
    <subcellularLocation>
        <location evidence="2">Cytoplasm</location>
    </subcellularLocation>
    <subcellularLocation>
        <location evidence="1">Nucleus</location>
    </subcellularLocation>
</comment>
<comment type="caution">
    <text evidence="10">The sequence shown here is derived from an EMBL/GenBank/DDBJ whole genome shotgun (WGS) entry which is preliminary data.</text>
</comment>
<dbReference type="PANTHER" id="PTHR21454:SF47">
    <property type="entry name" value="DNAJ HEAT SHOCK N-TERMINAL DOMAIN-CONTAINING PROTEIN"/>
    <property type="match status" value="1"/>
</dbReference>
<dbReference type="SUPFAM" id="SSF46565">
    <property type="entry name" value="Chaperone J-domain"/>
    <property type="match status" value="1"/>
</dbReference>
<dbReference type="Proteomes" id="UP000306102">
    <property type="component" value="Unassembled WGS sequence"/>
</dbReference>
<evidence type="ECO:0000313" key="11">
    <source>
        <dbReference type="Proteomes" id="UP000306102"/>
    </source>
</evidence>
<dbReference type="Pfam" id="PF00226">
    <property type="entry name" value="DnaJ"/>
    <property type="match status" value="1"/>
</dbReference>
<dbReference type="Gene3D" id="1.10.287.110">
    <property type="entry name" value="DnaJ domain"/>
    <property type="match status" value="1"/>
</dbReference>
<dbReference type="CDD" id="cd06257">
    <property type="entry name" value="DnaJ"/>
    <property type="match status" value="1"/>
</dbReference>
<proteinExistence type="inferred from homology"/>
<dbReference type="PRINTS" id="PR00625">
    <property type="entry name" value="JDOMAIN"/>
</dbReference>
<evidence type="ECO:0000256" key="7">
    <source>
        <dbReference type="SAM" id="Phobius"/>
    </source>
</evidence>
<evidence type="ECO:0000256" key="6">
    <source>
        <dbReference type="ARBA" id="ARBA00023242"/>
    </source>
</evidence>
<dbReference type="AlphaFoldDB" id="A0A4S4DHR7"/>
<dbReference type="InterPro" id="IPR036671">
    <property type="entry name" value="DPH_MB_sf"/>
</dbReference>
<accession>A0A4S4DHR7</accession>
<dbReference type="Gene3D" id="3.10.660.10">
    <property type="entry name" value="DPH Zinc finger"/>
    <property type="match status" value="1"/>
</dbReference>
<evidence type="ECO:0000256" key="2">
    <source>
        <dbReference type="ARBA" id="ARBA00004496"/>
    </source>
</evidence>
<dbReference type="PROSITE" id="PS51074">
    <property type="entry name" value="DPH_MB"/>
    <property type="match status" value="1"/>
</dbReference>
<protein>
    <recommendedName>
        <fullName evidence="12">J domain-containing protein</fullName>
    </recommendedName>
</protein>
<dbReference type="GO" id="GO:0046872">
    <property type="term" value="F:metal ion binding"/>
    <property type="evidence" value="ECO:0007669"/>
    <property type="project" value="UniProtKB-KW"/>
</dbReference>
<evidence type="ECO:0000256" key="5">
    <source>
        <dbReference type="ARBA" id="ARBA00023004"/>
    </source>
</evidence>
<evidence type="ECO:0000256" key="3">
    <source>
        <dbReference type="ARBA" id="ARBA00006169"/>
    </source>
</evidence>
<sequence>MKRTEEKKDLVGRRSSLLVARRSSSIAVVTPCPLLVAHLIADLLRPSASMFFVLLLDCGVVVLCLRLPALIMNFYESLPNKIKWKWFVTSYLRFSTMLLGKKLMGKTHYDILGVREDANYEEIRTSYRSAILDSHPDKLQKTSETSFPTHESGNRFLEVQRAWEILSNSKLREAYDSELQASRHDFVAAEDVGLEDLMVENTGEFLELFYQCLCGDYFSIDSSELEEMGYQLLRDGSKISLHISDATLPSSIILSCGSCSLQVRLLINADIKLQTNDHL</sequence>
<keyword evidence="11" id="KW-1185">Reference proteome</keyword>
<dbReference type="EMBL" id="SDRB02011216">
    <property type="protein sequence ID" value="THG02348.1"/>
    <property type="molecule type" value="Genomic_DNA"/>
</dbReference>
<evidence type="ECO:0000259" key="8">
    <source>
        <dbReference type="PROSITE" id="PS50076"/>
    </source>
</evidence>
<evidence type="ECO:0000256" key="4">
    <source>
        <dbReference type="ARBA" id="ARBA00022723"/>
    </source>
</evidence>
<dbReference type="PANTHER" id="PTHR21454">
    <property type="entry name" value="DPH3 HOMOLOG-RELATED"/>
    <property type="match status" value="1"/>
</dbReference>
<dbReference type="InterPro" id="IPR044248">
    <property type="entry name" value="DPH3/4-like"/>
</dbReference>
<dbReference type="FunFam" id="3.10.660.10:FF:000003">
    <property type="entry name" value="DNAJ heat shock N-terminal domain-containing protein-like"/>
    <property type="match status" value="1"/>
</dbReference>
<dbReference type="GO" id="GO:0005829">
    <property type="term" value="C:cytosol"/>
    <property type="evidence" value="ECO:0007669"/>
    <property type="project" value="TreeGrafter"/>
</dbReference>
<dbReference type="SMART" id="SM00271">
    <property type="entry name" value="DnaJ"/>
    <property type="match status" value="1"/>
</dbReference>
<dbReference type="SUPFAM" id="SSF144217">
    <property type="entry name" value="CSL zinc finger"/>
    <property type="match status" value="1"/>
</dbReference>
<evidence type="ECO:0000259" key="9">
    <source>
        <dbReference type="PROSITE" id="PS51074"/>
    </source>
</evidence>
<keyword evidence="7" id="KW-0472">Membrane</keyword>
<dbReference type="GO" id="GO:0005634">
    <property type="term" value="C:nucleus"/>
    <property type="evidence" value="ECO:0007669"/>
    <property type="project" value="UniProtKB-SubCell"/>
</dbReference>
<keyword evidence="6" id="KW-0539">Nucleus</keyword>
<dbReference type="STRING" id="542762.A0A4S4DHR7"/>
<evidence type="ECO:0008006" key="12">
    <source>
        <dbReference type="Google" id="ProtNLM"/>
    </source>
</evidence>
<keyword evidence="4" id="KW-0479">Metal-binding</keyword>
<evidence type="ECO:0000313" key="10">
    <source>
        <dbReference type="EMBL" id="THG02348.1"/>
    </source>
</evidence>
<dbReference type="InterPro" id="IPR036869">
    <property type="entry name" value="J_dom_sf"/>
</dbReference>
<dbReference type="InterPro" id="IPR007872">
    <property type="entry name" value="DPH_MB_dom"/>
</dbReference>
<keyword evidence="7" id="KW-0812">Transmembrane</keyword>
<dbReference type="Pfam" id="PF05207">
    <property type="entry name" value="Zn_ribbon_CSL"/>
    <property type="match status" value="1"/>
</dbReference>
<reference evidence="10 11" key="1">
    <citation type="journal article" date="2018" name="Proc. Natl. Acad. Sci. U.S.A.">
        <title>Draft genome sequence of Camellia sinensis var. sinensis provides insights into the evolution of the tea genome and tea quality.</title>
        <authorList>
            <person name="Wei C."/>
            <person name="Yang H."/>
            <person name="Wang S."/>
            <person name="Zhao J."/>
            <person name="Liu C."/>
            <person name="Gao L."/>
            <person name="Xia E."/>
            <person name="Lu Y."/>
            <person name="Tai Y."/>
            <person name="She G."/>
            <person name="Sun J."/>
            <person name="Cao H."/>
            <person name="Tong W."/>
            <person name="Gao Q."/>
            <person name="Li Y."/>
            <person name="Deng W."/>
            <person name="Jiang X."/>
            <person name="Wang W."/>
            <person name="Chen Q."/>
            <person name="Zhang S."/>
            <person name="Li H."/>
            <person name="Wu J."/>
            <person name="Wang P."/>
            <person name="Li P."/>
            <person name="Shi C."/>
            <person name="Zheng F."/>
            <person name="Jian J."/>
            <person name="Huang B."/>
            <person name="Shan D."/>
            <person name="Shi M."/>
            <person name="Fang C."/>
            <person name="Yue Y."/>
            <person name="Li F."/>
            <person name="Li D."/>
            <person name="Wei S."/>
            <person name="Han B."/>
            <person name="Jiang C."/>
            <person name="Yin Y."/>
            <person name="Xia T."/>
            <person name="Zhang Z."/>
            <person name="Bennetzen J.L."/>
            <person name="Zhao S."/>
            <person name="Wan X."/>
        </authorList>
    </citation>
    <scope>NUCLEOTIDE SEQUENCE [LARGE SCALE GENOMIC DNA]</scope>
    <source>
        <strain evidence="11">cv. Shuchazao</strain>
        <tissue evidence="10">Leaf</tissue>
    </source>
</reference>
<evidence type="ECO:0000256" key="1">
    <source>
        <dbReference type="ARBA" id="ARBA00004123"/>
    </source>
</evidence>
<keyword evidence="7" id="KW-1133">Transmembrane helix</keyword>
<comment type="similarity">
    <text evidence="3">Belongs to the DPH4 family.</text>
</comment>
<keyword evidence="5" id="KW-0408">Iron</keyword>
<gene>
    <name evidence="10" type="ORF">TEA_002703</name>
</gene>
<feature type="domain" description="DPH-type MB" evidence="9">
    <location>
        <begin position="188"/>
        <end position="268"/>
    </location>
</feature>
<dbReference type="InterPro" id="IPR001623">
    <property type="entry name" value="DnaJ_domain"/>
</dbReference>
<organism evidence="10 11">
    <name type="scientific">Camellia sinensis var. sinensis</name>
    <name type="common">China tea</name>
    <dbReference type="NCBI Taxonomy" id="542762"/>
    <lineage>
        <taxon>Eukaryota</taxon>
        <taxon>Viridiplantae</taxon>
        <taxon>Streptophyta</taxon>
        <taxon>Embryophyta</taxon>
        <taxon>Tracheophyta</taxon>
        <taxon>Spermatophyta</taxon>
        <taxon>Magnoliopsida</taxon>
        <taxon>eudicotyledons</taxon>
        <taxon>Gunneridae</taxon>
        <taxon>Pentapetalae</taxon>
        <taxon>asterids</taxon>
        <taxon>Ericales</taxon>
        <taxon>Theaceae</taxon>
        <taxon>Camellia</taxon>
    </lineage>
</organism>
<feature type="transmembrane region" description="Helical" evidence="7">
    <location>
        <begin position="50"/>
        <end position="75"/>
    </location>
</feature>
<name>A0A4S4DHR7_CAMSN</name>
<dbReference type="PROSITE" id="PS50076">
    <property type="entry name" value="DNAJ_2"/>
    <property type="match status" value="1"/>
</dbReference>
<dbReference type="GO" id="GO:0017183">
    <property type="term" value="P:protein histidyl modification to diphthamide"/>
    <property type="evidence" value="ECO:0007669"/>
    <property type="project" value="InterPro"/>
</dbReference>